<dbReference type="Gramene" id="MELO3C031680.2.1">
    <property type="protein sequence ID" value="MELO3C031680.2.1"/>
    <property type="gene ID" value="MELO3C031680.2"/>
</dbReference>
<name>A0A9I9EC15_CUCME</name>
<proteinExistence type="predicted"/>
<organism evidence="1">
    <name type="scientific">Cucumis melo</name>
    <name type="common">Muskmelon</name>
    <dbReference type="NCBI Taxonomy" id="3656"/>
    <lineage>
        <taxon>Eukaryota</taxon>
        <taxon>Viridiplantae</taxon>
        <taxon>Streptophyta</taxon>
        <taxon>Embryophyta</taxon>
        <taxon>Tracheophyta</taxon>
        <taxon>Spermatophyta</taxon>
        <taxon>Magnoliopsida</taxon>
        <taxon>eudicotyledons</taxon>
        <taxon>Gunneridae</taxon>
        <taxon>Pentapetalae</taxon>
        <taxon>rosids</taxon>
        <taxon>fabids</taxon>
        <taxon>Cucurbitales</taxon>
        <taxon>Cucurbitaceae</taxon>
        <taxon>Benincaseae</taxon>
        <taxon>Cucumis</taxon>
    </lineage>
</organism>
<accession>A0A9I9EC15</accession>
<dbReference type="AlphaFoldDB" id="A0A9I9EC15"/>
<protein>
    <submittedName>
        <fullName evidence="1">Uncharacterized protein</fullName>
    </submittedName>
</protein>
<evidence type="ECO:0000313" key="1">
    <source>
        <dbReference type="EnsemblPlants" id="MELO3C031680.2.1"/>
    </source>
</evidence>
<dbReference type="EnsemblPlants" id="MELO3C031680.2.1">
    <property type="protein sequence ID" value="MELO3C031680.2.1"/>
    <property type="gene ID" value="MELO3C031680.2"/>
</dbReference>
<sequence>MNSNKQEYYSMNHKKEEIACGHKNDENIFNLEIVQPNSKEKMMLTFEENEPSKEDE</sequence>
<reference evidence="1" key="1">
    <citation type="submission" date="2023-03" db="UniProtKB">
        <authorList>
            <consortium name="EnsemblPlants"/>
        </authorList>
    </citation>
    <scope>IDENTIFICATION</scope>
</reference>